<sequence>QEYLEEMNSMISNKDIYNTLDTLDKTFKLNDFASSYNLYSVLQAVIDSQFLDPFYTKNFGAFMINDLNYSPERKDGLIYLKYSFYAVKAMELIANFLSLGSITDLYFSDLGFDRNALATYIVRNIIETPTELYFEVDYSDSVELALENLYYSIYILDALSQFSLDVIKIDNFVNNNLNYSNIKNLYYCYKISEILELDIVFDIDQTHSLIQSIYSEFYNEFYLTSERAILEQEAFLWVCEMAKNDKVRINARFSESTTLGSSNTFSVDIVNLIFSDFGQYTTVKLESVQLGTIVFD</sequence>
<name>X1A839_9ZZZZ</name>
<accession>X1A839</accession>
<reference evidence="1" key="1">
    <citation type="journal article" date="2014" name="Front. Microbiol.">
        <title>High frequency of phylogenetically diverse reductive dehalogenase-homologous genes in deep subseafloor sedimentary metagenomes.</title>
        <authorList>
            <person name="Kawai M."/>
            <person name="Futagami T."/>
            <person name="Toyoda A."/>
            <person name="Takaki Y."/>
            <person name="Nishi S."/>
            <person name="Hori S."/>
            <person name="Arai W."/>
            <person name="Tsubouchi T."/>
            <person name="Morono Y."/>
            <person name="Uchiyama I."/>
            <person name="Ito T."/>
            <person name="Fujiyama A."/>
            <person name="Inagaki F."/>
            <person name="Takami H."/>
        </authorList>
    </citation>
    <scope>NUCLEOTIDE SEQUENCE</scope>
    <source>
        <strain evidence="1">Expedition CK06-06</strain>
    </source>
</reference>
<dbReference type="EMBL" id="BART01018772">
    <property type="protein sequence ID" value="GAG77859.1"/>
    <property type="molecule type" value="Genomic_DNA"/>
</dbReference>
<gene>
    <name evidence="1" type="ORF">S01H4_35331</name>
</gene>
<protein>
    <submittedName>
        <fullName evidence="1">Uncharacterized protein</fullName>
    </submittedName>
</protein>
<organism evidence="1">
    <name type="scientific">marine sediment metagenome</name>
    <dbReference type="NCBI Taxonomy" id="412755"/>
    <lineage>
        <taxon>unclassified sequences</taxon>
        <taxon>metagenomes</taxon>
        <taxon>ecological metagenomes</taxon>
    </lineage>
</organism>
<proteinExistence type="predicted"/>
<feature type="non-terminal residue" evidence="1">
    <location>
        <position position="296"/>
    </location>
</feature>
<dbReference type="AlphaFoldDB" id="X1A839"/>
<comment type="caution">
    <text evidence="1">The sequence shown here is derived from an EMBL/GenBank/DDBJ whole genome shotgun (WGS) entry which is preliminary data.</text>
</comment>
<evidence type="ECO:0000313" key="1">
    <source>
        <dbReference type="EMBL" id="GAG77859.1"/>
    </source>
</evidence>
<feature type="non-terminal residue" evidence="1">
    <location>
        <position position="1"/>
    </location>
</feature>